<reference evidence="2" key="1">
    <citation type="submission" date="2023-03" db="EMBL/GenBank/DDBJ databases">
        <authorList>
            <person name="Liu Z."/>
        </authorList>
    </citation>
    <scope>NUCLEOTIDE SEQUENCE</scope>
    <source>
        <strain evidence="2">Bc006</strain>
    </source>
</reference>
<evidence type="ECO:0000313" key="3">
    <source>
        <dbReference type="Proteomes" id="UP001221092"/>
    </source>
</evidence>
<evidence type="ECO:0000256" key="1">
    <source>
        <dbReference type="SAM" id="Coils"/>
    </source>
</evidence>
<evidence type="ECO:0000313" key="2">
    <source>
        <dbReference type="EMBL" id="WES05095.1"/>
    </source>
</evidence>
<dbReference type="RefSeq" id="WP_061157477.1">
    <property type="nucleotide sequence ID" value="NZ_CBCSIA010000001.1"/>
</dbReference>
<proteinExistence type="predicted"/>
<dbReference type="EMBL" id="CP119629">
    <property type="protein sequence ID" value="WES05095.1"/>
    <property type="molecule type" value="Genomic_DNA"/>
</dbReference>
<organism evidence="2 3">
    <name type="scientific">Bacillus paranthracis</name>
    <dbReference type="NCBI Taxonomy" id="2026186"/>
    <lineage>
        <taxon>Bacteria</taxon>
        <taxon>Bacillati</taxon>
        <taxon>Bacillota</taxon>
        <taxon>Bacilli</taxon>
        <taxon>Bacillales</taxon>
        <taxon>Bacillaceae</taxon>
        <taxon>Bacillus</taxon>
        <taxon>Bacillus cereus group</taxon>
    </lineage>
</organism>
<keyword evidence="1" id="KW-0175">Coiled coil</keyword>
<sequence>MFEEKENEEQDEIEELKTFTISDYVKLRREQRKQEQAEFEAKLKVLQEKTDRLKRELGYKDRNQKTSE</sequence>
<protein>
    <submittedName>
        <fullName evidence="2">Uncharacterized protein</fullName>
    </submittedName>
</protein>
<dbReference type="Proteomes" id="UP001221092">
    <property type="component" value="Chromosome"/>
</dbReference>
<feature type="coiled-coil region" evidence="1">
    <location>
        <begin position="29"/>
        <end position="56"/>
    </location>
</feature>
<gene>
    <name evidence="2" type="ORF">P3K65_17335</name>
</gene>
<dbReference type="AlphaFoldDB" id="A0AAX3Q4T2"/>
<accession>A0AAX3Q4T2</accession>
<name>A0AAX3Q4T2_9BACI</name>